<gene>
    <name evidence="5" type="ORF">ATNIH1004_003965</name>
</gene>
<feature type="domain" description="GST N-terminal" evidence="3">
    <location>
        <begin position="1"/>
        <end position="69"/>
    </location>
</feature>
<dbReference type="InterPro" id="IPR004045">
    <property type="entry name" value="Glutathione_S-Trfase_N"/>
</dbReference>
<dbReference type="PROSITE" id="PS50405">
    <property type="entry name" value="GST_CTER"/>
    <property type="match status" value="1"/>
</dbReference>
<organism evidence="5 6">
    <name type="scientific">Aspergillus tanneri</name>
    <dbReference type="NCBI Taxonomy" id="1220188"/>
    <lineage>
        <taxon>Eukaryota</taxon>
        <taxon>Fungi</taxon>
        <taxon>Dikarya</taxon>
        <taxon>Ascomycota</taxon>
        <taxon>Pezizomycotina</taxon>
        <taxon>Eurotiomycetes</taxon>
        <taxon>Eurotiomycetidae</taxon>
        <taxon>Eurotiales</taxon>
        <taxon>Aspergillaceae</taxon>
        <taxon>Aspergillus</taxon>
        <taxon>Aspergillus subgen. Circumdati</taxon>
    </lineage>
</organism>
<dbReference type="GO" id="GO:0005737">
    <property type="term" value="C:cytoplasm"/>
    <property type="evidence" value="ECO:0007669"/>
    <property type="project" value="TreeGrafter"/>
</dbReference>
<dbReference type="SUPFAM" id="SSF47616">
    <property type="entry name" value="GST C-terminal domain-like"/>
    <property type="match status" value="1"/>
</dbReference>
<dbReference type="InterPro" id="IPR004046">
    <property type="entry name" value="GST_C"/>
</dbReference>
<evidence type="ECO:0000313" key="6">
    <source>
        <dbReference type="Proteomes" id="UP000324241"/>
    </source>
</evidence>
<dbReference type="InterPro" id="IPR010987">
    <property type="entry name" value="Glutathione-S-Trfase_C-like"/>
</dbReference>
<dbReference type="FunFam" id="3.40.30.10:FF:000142">
    <property type="entry name" value="Elongation factor 1 gamma"/>
    <property type="match status" value="1"/>
</dbReference>
<dbReference type="OrthoDB" id="249703at2759"/>
<dbReference type="VEuPathDB" id="FungiDB:EYZ11_007069"/>
<evidence type="ECO:0008006" key="7">
    <source>
        <dbReference type="Google" id="ProtNLM"/>
    </source>
</evidence>
<dbReference type="SUPFAM" id="SSF52833">
    <property type="entry name" value="Thioredoxin-like"/>
    <property type="match status" value="1"/>
</dbReference>
<dbReference type="PROSITE" id="PS50404">
    <property type="entry name" value="GST_NTER"/>
    <property type="match status" value="1"/>
</dbReference>
<dbReference type="CDD" id="cd03181">
    <property type="entry name" value="GST_C_EF1Bgamma_like"/>
    <property type="match status" value="1"/>
</dbReference>
<dbReference type="InterPro" id="IPR036249">
    <property type="entry name" value="Thioredoxin-like_sf"/>
</dbReference>
<evidence type="ECO:0000256" key="2">
    <source>
        <dbReference type="RuleBase" id="RU003494"/>
    </source>
</evidence>
<proteinExistence type="inferred from homology"/>
<dbReference type="EMBL" id="QUQM01000003">
    <property type="protein sequence ID" value="KAA8648082.1"/>
    <property type="molecule type" value="Genomic_DNA"/>
</dbReference>
<reference evidence="5 6" key="1">
    <citation type="submission" date="2019-08" db="EMBL/GenBank/DDBJ databases">
        <title>The genome sequence of a newly discovered highly antifungal drug resistant Aspergillus species, Aspergillus tanneri NIH 1004.</title>
        <authorList>
            <person name="Mounaud S."/>
            <person name="Singh I."/>
            <person name="Joardar V."/>
            <person name="Pakala S."/>
            <person name="Pakala S."/>
            <person name="Venepally P."/>
            <person name="Chung J.K."/>
            <person name="Losada L."/>
            <person name="Nierman W.C."/>
        </authorList>
    </citation>
    <scope>NUCLEOTIDE SEQUENCE [LARGE SCALE GENOMIC DNA]</scope>
    <source>
        <strain evidence="5 6">NIH1004</strain>
    </source>
</reference>
<dbReference type="Proteomes" id="UP000324241">
    <property type="component" value="Unassembled WGS sequence"/>
</dbReference>
<dbReference type="Gene3D" id="3.40.30.10">
    <property type="entry name" value="Glutaredoxin"/>
    <property type="match status" value="1"/>
</dbReference>
<evidence type="ECO:0000259" key="3">
    <source>
        <dbReference type="PROSITE" id="PS50404"/>
    </source>
</evidence>
<feature type="domain" description="GST C-terminal" evidence="4">
    <location>
        <begin position="74"/>
        <end position="200"/>
    </location>
</feature>
<dbReference type="InterPro" id="IPR040079">
    <property type="entry name" value="Glutathione_S-Trfase"/>
</dbReference>
<dbReference type="AlphaFoldDB" id="A0A5M9MM52"/>
<dbReference type="PANTHER" id="PTHR43986">
    <property type="entry name" value="ELONGATION FACTOR 1-GAMMA"/>
    <property type="match status" value="1"/>
</dbReference>
<dbReference type="GeneID" id="54326667"/>
<dbReference type="Pfam" id="PF02798">
    <property type="entry name" value="GST_N"/>
    <property type="match status" value="1"/>
</dbReference>
<dbReference type="Pfam" id="PF00043">
    <property type="entry name" value="GST_C"/>
    <property type="match status" value="1"/>
</dbReference>
<dbReference type="InterPro" id="IPR036282">
    <property type="entry name" value="Glutathione-S-Trfase_C_sf"/>
</dbReference>
<evidence type="ECO:0000256" key="1">
    <source>
        <dbReference type="ARBA" id="ARBA00007409"/>
    </source>
</evidence>
<dbReference type="SFLD" id="SFLDG00358">
    <property type="entry name" value="Main_(cytGST)"/>
    <property type="match status" value="1"/>
</dbReference>
<dbReference type="Gene3D" id="1.20.1050.10">
    <property type="match status" value="1"/>
</dbReference>
<name>A0A5M9MM52_9EURO</name>
<sequence>MAILALAKKHGLELSIVYAERENSPEGYQELLQVNPLGQVPTFVGADGYVLTECIPITLYVASQSDTTTLLGSTRRDYYDILRWMSFANGDLLPAIGGCLLPLIGRRQIIRQDHDDSVRALKARCGRLEEHLRGGKAFLVGHQMTVADVFVTGLLSGAFLAWHQVMESQYPETSRWFYSIYNSPMIREVAGELPQHNLPFPVIKEAVC</sequence>
<dbReference type="SFLD" id="SFLDS00019">
    <property type="entry name" value="Glutathione_Transferase_(cytos"/>
    <property type="match status" value="1"/>
</dbReference>
<comment type="similarity">
    <text evidence="1 2">Belongs to the GST superfamily.</text>
</comment>
<evidence type="ECO:0000259" key="4">
    <source>
        <dbReference type="PROSITE" id="PS50405"/>
    </source>
</evidence>
<accession>A0A5M9MM52</accession>
<dbReference type="InterPro" id="IPR050802">
    <property type="entry name" value="EF-GSTs"/>
</dbReference>
<dbReference type="PANTHER" id="PTHR43986:SF1">
    <property type="entry name" value="ELONGATION FACTOR 1-GAMMA"/>
    <property type="match status" value="1"/>
</dbReference>
<dbReference type="RefSeq" id="XP_033427443.1">
    <property type="nucleotide sequence ID" value="XM_033568637.1"/>
</dbReference>
<comment type="caution">
    <text evidence="5">The sequence shown here is derived from an EMBL/GenBank/DDBJ whole genome shotgun (WGS) entry which is preliminary data.</text>
</comment>
<evidence type="ECO:0000313" key="5">
    <source>
        <dbReference type="EMBL" id="KAA8648082.1"/>
    </source>
</evidence>
<dbReference type="GO" id="GO:0005634">
    <property type="term" value="C:nucleus"/>
    <property type="evidence" value="ECO:0007669"/>
    <property type="project" value="TreeGrafter"/>
</dbReference>
<protein>
    <recommendedName>
        <fullName evidence="7">Glutathione S-transferase</fullName>
    </recommendedName>
</protein>